<evidence type="ECO:0000256" key="4">
    <source>
        <dbReference type="ARBA" id="ARBA00022605"/>
    </source>
</evidence>
<dbReference type="Gene3D" id="1.10.3130.10">
    <property type="entry name" value="serine acetyltransferase, domain 1"/>
    <property type="match status" value="1"/>
</dbReference>
<sequence>MQKKLHQDDIQYQIYLKISKVLNQFISYKDYIDLNLSTPRAKYLETQIIHKLYSDLLSFVERDPASNGSANIILQAYKSFEAVVYYRIANEIRYCNDLTYESRHRLARKISEYAKYQTGIEINPGAKIGNGFVIDHGTGTVIGETTEIGNNCYILQGVILGARGIANNPKGKRHPGIGNNVEIGAFSRVLGPVNIGNNVMIAPCAVVLNDIPSNQKVIIKNQIQLIKNNNIFSNINVYALVPKEDSVFVIYGENLENSHIIAVDEYYIPIENLKISIQIRTNKYLAFKIEYQRSSDMEIGNSINLQIMIDENESIYLINNPFLNSIYTNYTNVQYVQNN</sequence>
<evidence type="ECO:0000313" key="11">
    <source>
        <dbReference type="Proteomes" id="UP000574276"/>
    </source>
</evidence>
<name>A0A839JZW3_9FIRM</name>
<accession>A0A839JZW3</accession>
<evidence type="ECO:0000256" key="3">
    <source>
        <dbReference type="ARBA" id="ARBA00013266"/>
    </source>
</evidence>
<evidence type="ECO:0000256" key="6">
    <source>
        <dbReference type="ARBA" id="ARBA00022737"/>
    </source>
</evidence>
<dbReference type="InterPro" id="IPR011004">
    <property type="entry name" value="Trimer_LpxA-like_sf"/>
</dbReference>
<dbReference type="Proteomes" id="UP000574276">
    <property type="component" value="Unassembled WGS sequence"/>
</dbReference>
<protein>
    <recommendedName>
        <fullName evidence="3">serine O-acetyltransferase</fullName>
        <ecNumber evidence="3">2.3.1.30</ecNumber>
    </recommendedName>
</protein>
<dbReference type="Pfam" id="PF00132">
    <property type="entry name" value="Hexapep"/>
    <property type="match status" value="1"/>
</dbReference>
<dbReference type="SUPFAM" id="SSF51161">
    <property type="entry name" value="Trimeric LpxA-like enzymes"/>
    <property type="match status" value="1"/>
</dbReference>
<dbReference type="CDD" id="cd03354">
    <property type="entry name" value="LbH_SAT"/>
    <property type="match status" value="1"/>
</dbReference>
<organism evidence="10 11">
    <name type="scientific">Variimorphobacter saccharofermentans</name>
    <dbReference type="NCBI Taxonomy" id="2755051"/>
    <lineage>
        <taxon>Bacteria</taxon>
        <taxon>Bacillati</taxon>
        <taxon>Bacillota</taxon>
        <taxon>Clostridia</taxon>
        <taxon>Lachnospirales</taxon>
        <taxon>Lachnospiraceae</taxon>
        <taxon>Variimorphobacter</taxon>
    </lineage>
</organism>
<keyword evidence="8" id="KW-0012">Acyltransferase</keyword>
<gene>
    <name evidence="10" type="ORF">H0486_03920</name>
</gene>
<dbReference type="InterPro" id="IPR045304">
    <property type="entry name" value="LbH_SAT"/>
</dbReference>
<keyword evidence="4" id="KW-0028">Amino-acid biosynthesis</keyword>
<evidence type="ECO:0000256" key="2">
    <source>
        <dbReference type="ARBA" id="ARBA00007274"/>
    </source>
</evidence>
<comment type="similarity">
    <text evidence="2">Belongs to the transferase hexapeptide repeat family.</text>
</comment>
<dbReference type="Gene3D" id="2.160.10.10">
    <property type="entry name" value="Hexapeptide repeat proteins"/>
    <property type="match status" value="1"/>
</dbReference>
<dbReference type="GO" id="GO:0019344">
    <property type="term" value="P:cysteine biosynthetic process"/>
    <property type="evidence" value="ECO:0007669"/>
    <property type="project" value="UniProtKB-KW"/>
</dbReference>
<proteinExistence type="inferred from homology"/>
<dbReference type="PANTHER" id="PTHR42811">
    <property type="entry name" value="SERINE ACETYLTRANSFERASE"/>
    <property type="match status" value="1"/>
</dbReference>
<dbReference type="InterPro" id="IPR001451">
    <property type="entry name" value="Hexapep"/>
</dbReference>
<evidence type="ECO:0000313" key="10">
    <source>
        <dbReference type="EMBL" id="MBB2182021.1"/>
    </source>
</evidence>
<reference evidence="10 11" key="1">
    <citation type="submission" date="2020-07" db="EMBL/GenBank/DDBJ databases">
        <title>Characterization and genome sequencing of isolate MD1, a novel member within the family Lachnospiraceae.</title>
        <authorList>
            <person name="Rettenmaier R."/>
            <person name="Di Bello L."/>
            <person name="Zinser C."/>
            <person name="Scheitz K."/>
            <person name="Liebl W."/>
            <person name="Zverlov V."/>
        </authorList>
    </citation>
    <scope>NUCLEOTIDE SEQUENCE [LARGE SCALE GENOMIC DNA]</scope>
    <source>
        <strain evidence="10 11">MD1</strain>
    </source>
</reference>
<dbReference type="PROSITE" id="PS00101">
    <property type="entry name" value="HEXAPEP_TRANSFERASES"/>
    <property type="match status" value="1"/>
</dbReference>
<evidence type="ECO:0000256" key="5">
    <source>
        <dbReference type="ARBA" id="ARBA00022679"/>
    </source>
</evidence>
<keyword evidence="11" id="KW-1185">Reference proteome</keyword>
<dbReference type="InterPro" id="IPR042122">
    <property type="entry name" value="Ser_AcTrfase_N_sf"/>
</dbReference>
<dbReference type="EMBL" id="JACEGA010000001">
    <property type="protein sequence ID" value="MBB2182021.1"/>
    <property type="molecule type" value="Genomic_DNA"/>
</dbReference>
<keyword evidence="7" id="KW-0198">Cysteine biosynthesis</keyword>
<comment type="caution">
    <text evidence="10">The sequence shown here is derived from an EMBL/GenBank/DDBJ whole genome shotgun (WGS) entry which is preliminary data.</text>
</comment>
<evidence type="ECO:0000256" key="9">
    <source>
        <dbReference type="ARBA" id="ARBA00049486"/>
    </source>
</evidence>
<dbReference type="AlphaFoldDB" id="A0A839JZW3"/>
<comment type="catalytic activity">
    <reaction evidence="9">
        <text>L-serine + acetyl-CoA = O-acetyl-L-serine + CoA</text>
        <dbReference type="Rhea" id="RHEA:24560"/>
        <dbReference type="ChEBI" id="CHEBI:33384"/>
        <dbReference type="ChEBI" id="CHEBI:57287"/>
        <dbReference type="ChEBI" id="CHEBI:57288"/>
        <dbReference type="ChEBI" id="CHEBI:58340"/>
        <dbReference type="EC" id="2.3.1.30"/>
    </reaction>
</comment>
<keyword evidence="6" id="KW-0677">Repeat</keyword>
<dbReference type="EC" id="2.3.1.30" evidence="3"/>
<dbReference type="GO" id="GO:0009001">
    <property type="term" value="F:serine O-acetyltransferase activity"/>
    <property type="evidence" value="ECO:0007669"/>
    <property type="project" value="UniProtKB-EC"/>
</dbReference>
<dbReference type="InterPro" id="IPR018357">
    <property type="entry name" value="Hexapep_transf_CS"/>
</dbReference>
<dbReference type="RefSeq" id="WP_228351756.1">
    <property type="nucleotide sequence ID" value="NZ_JACEGA010000001.1"/>
</dbReference>
<evidence type="ECO:0000256" key="8">
    <source>
        <dbReference type="ARBA" id="ARBA00023315"/>
    </source>
</evidence>
<evidence type="ECO:0000256" key="1">
    <source>
        <dbReference type="ARBA" id="ARBA00004876"/>
    </source>
</evidence>
<evidence type="ECO:0000256" key="7">
    <source>
        <dbReference type="ARBA" id="ARBA00023192"/>
    </source>
</evidence>
<comment type="pathway">
    <text evidence="1">Amino-acid biosynthesis; L-cysteine biosynthesis; L-cysteine from L-serine: step 1/2.</text>
</comment>
<keyword evidence="5 10" id="KW-0808">Transferase</keyword>